<proteinExistence type="predicted"/>
<feature type="transmembrane region" description="Helical" evidence="1">
    <location>
        <begin position="7"/>
        <end position="26"/>
    </location>
</feature>
<dbReference type="Pfam" id="PF12725">
    <property type="entry name" value="DUF3810"/>
    <property type="match status" value="1"/>
</dbReference>
<reference evidence="3" key="1">
    <citation type="submission" date="2014-10" db="EMBL/GenBank/DDBJ databases">
        <title>Genome sequencing of Vitellibacter sp. D-24.</title>
        <authorList>
            <person name="Thevarajoo S."/>
            <person name="Selvaratnam C."/>
            <person name="Goh K.M."/>
            <person name="Chong C.S."/>
        </authorList>
    </citation>
    <scope>NUCLEOTIDE SEQUENCE [LARGE SCALE GENOMIC DNA]</scope>
    <source>
        <strain evidence="3">D-24</strain>
    </source>
</reference>
<dbReference type="STRING" id="1548749.LS48_05510"/>
<name>A0A137RIC5_9FLAO</name>
<protein>
    <submittedName>
        <fullName evidence="2">Amino acid permease</fullName>
    </submittedName>
</protein>
<feature type="transmembrane region" description="Helical" evidence="1">
    <location>
        <begin position="49"/>
        <end position="73"/>
    </location>
</feature>
<gene>
    <name evidence="2" type="ORF">LS48_05510</name>
</gene>
<reference evidence="2 3" key="2">
    <citation type="journal article" date="2016" name="Int. J. Syst. Evol. Microbiol.">
        <title>Vitellibacter aquimaris sp. nov., a marine bacterium isolated from seawater.</title>
        <authorList>
            <person name="Thevarajoo S."/>
            <person name="Selvaratnam C."/>
            <person name="Goh K.M."/>
            <person name="Hong K.W."/>
            <person name="Chan X.Y."/>
            <person name="Chan K.G."/>
            <person name="Chong C.S."/>
        </authorList>
    </citation>
    <scope>NUCLEOTIDE SEQUENCE [LARGE SCALE GENOMIC DNA]</scope>
    <source>
        <strain evidence="2 3">D-24</strain>
    </source>
</reference>
<dbReference type="PATRIC" id="fig|1548749.3.peg.1162"/>
<comment type="caution">
    <text evidence="2">The sequence shown here is derived from an EMBL/GenBank/DDBJ whole genome shotgun (WGS) entry which is preliminary data.</text>
</comment>
<keyword evidence="1" id="KW-1133">Transmembrane helix</keyword>
<dbReference type="EMBL" id="JRWG01000003">
    <property type="protein sequence ID" value="KXN99937.1"/>
    <property type="molecule type" value="Genomic_DNA"/>
</dbReference>
<keyword evidence="3" id="KW-1185">Reference proteome</keyword>
<feature type="transmembrane region" description="Helical" evidence="1">
    <location>
        <begin position="85"/>
        <end position="108"/>
    </location>
</feature>
<evidence type="ECO:0000256" key="1">
    <source>
        <dbReference type="SAM" id="Phobius"/>
    </source>
</evidence>
<sequence>MVKRTSAFLTIFLFVQIIALQVLKFFPEFVEKYYSLGIYPWISKISRYIFGWIPFSVGDLFYLLIAIVAIRWLYRNVKRLKNDQVGFAVEILGAVSVVYFMFHVLWGFNYYRLPLHKSLQLESDYTTEQLLETTNRFIEKSNAMHRELGFADSVKVELPFTQKEMFKKTLNGYKNLEEEFPQLAFSPRSIKKSGWSLGLTYMGYSGYLNPFSGEAQVNNLMKTYKFPVVACHEEAHQIGYAAENEANFIATLSTLHNDDPYMQYAGYIFTLRYLINEVARRDEAKYEELLTQINPGILKSYKEMRDFWESYQNPFETFSKLFWDNFLKANNQSRGIMSYDYMVALVVNYYEGKKL</sequence>
<evidence type="ECO:0000313" key="3">
    <source>
        <dbReference type="Proteomes" id="UP000070138"/>
    </source>
</evidence>
<evidence type="ECO:0000313" key="2">
    <source>
        <dbReference type="EMBL" id="KXN99937.1"/>
    </source>
</evidence>
<keyword evidence="1" id="KW-0472">Membrane</keyword>
<organism evidence="2 3">
    <name type="scientific">Aequorivita aquimaris</name>
    <dbReference type="NCBI Taxonomy" id="1548749"/>
    <lineage>
        <taxon>Bacteria</taxon>
        <taxon>Pseudomonadati</taxon>
        <taxon>Bacteroidota</taxon>
        <taxon>Flavobacteriia</taxon>
        <taxon>Flavobacteriales</taxon>
        <taxon>Flavobacteriaceae</taxon>
        <taxon>Aequorivita</taxon>
    </lineage>
</organism>
<keyword evidence="1" id="KW-0812">Transmembrane</keyword>
<dbReference type="Proteomes" id="UP000070138">
    <property type="component" value="Unassembled WGS sequence"/>
</dbReference>
<dbReference type="AlphaFoldDB" id="A0A137RIC5"/>
<dbReference type="OrthoDB" id="1048788at2"/>
<dbReference type="RefSeq" id="WP_062620818.1">
    <property type="nucleotide sequence ID" value="NZ_JRWG01000003.1"/>
</dbReference>
<dbReference type="InterPro" id="IPR024294">
    <property type="entry name" value="DUF3810"/>
</dbReference>
<accession>A0A137RIC5</accession>